<dbReference type="InterPro" id="IPR012349">
    <property type="entry name" value="Split_barrel_FMN-bd"/>
</dbReference>
<organism evidence="1 2">
    <name type="scientific">Knoellia subterranea KCTC 19937</name>
    <dbReference type="NCBI Taxonomy" id="1385521"/>
    <lineage>
        <taxon>Bacteria</taxon>
        <taxon>Bacillati</taxon>
        <taxon>Actinomycetota</taxon>
        <taxon>Actinomycetes</taxon>
        <taxon>Micrococcales</taxon>
        <taxon>Intrasporangiaceae</taxon>
        <taxon>Knoellia</taxon>
    </lineage>
</organism>
<dbReference type="Proteomes" id="UP000030011">
    <property type="component" value="Unassembled WGS sequence"/>
</dbReference>
<comment type="caution">
    <text evidence="1">The sequence shown here is derived from an EMBL/GenBank/DDBJ whole genome shotgun (WGS) entry which is preliminary data.</text>
</comment>
<evidence type="ECO:0000313" key="2">
    <source>
        <dbReference type="Proteomes" id="UP000030011"/>
    </source>
</evidence>
<name>A0A0A0JN73_9MICO</name>
<gene>
    <name evidence="1" type="ORF">N803_07480</name>
</gene>
<dbReference type="InterPro" id="IPR024747">
    <property type="entry name" value="Pyridox_Oxase-rel"/>
</dbReference>
<sequence>MRHEPLIDGTRELDSHECWDLLRQAVIGRLAVIHDGTPDIFPVNFAVAHGTVVVRTAAGTKHASARNQAVAFEVDGYDLERAEAWSVVARGTVHEVTDLDETIAVMRLPLLPWASGSKPHLLRLLPTTLTGRRIRVEGGVRQA</sequence>
<reference evidence="1 2" key="1">
    <citation type="submission" date="2013-08" db="EMBL/GenBank/DDBJ databases">
        <title>The genome sequence of Knoellia subterranea.</title>
        <authorList>
            <person name="Zhu W."/>
            <person name="Wang G."/>
        </authorList>
    </citation>
    <scope>NUCLEOTIDE SEQUENCE [LARGE SCALE GENOMIC DNA]</scope>
    <source>
        <strain evidence="1 2">KCTC 19937</strain>
    </source>
</reference>
<dbReference type="eggNOG" id="COG3467">
    <property type="taxonomic scope" value="Bacteria"/>
</dbReference>
<dbReference type="Pfam" id="PF12900">
    <property type="entry name" value="Pyridox_ox_2"/>
    <property type="match status" value="1"/>
</dbReference>
<dbReference type="SUPFAM" id="SSF50475">
    <property type="entry name" value="FMN-binding split barrel"/>
    <property type="match status" value="1"/>
</dbReference>
<protein>
    <submittedName>
        <fullName evidence="1">Flavin-nucleotide-binding protein</fullName>
    </submittedName>
</protein>
<evidence type="ECO:0000313" key="1">
    <source>
        <dbReference type="EMBL" id="KGN38573.1"/>
    </source>
</evidence>
<dbReference type="STRING" id="1385521.N803_07480"/>
<dbReference type="AlphaFoldDB" id="A0A0A0JN73"/>
<dbReference type="EMBL" id="AVPK01000002">
    <property type="protein sequence ID" value="KGN38573.1"/>
    <property type="molecule type" value="Genomic_DNA"/>
</dbReference>
<keyword evidence="2" id="KW-1185">Reference proteome</keyword>
<proteinExistence type="predicted"/>
<accession>A0A0A0JN73</accession>
<dbReference type="Gene3D" id="2.30.110.10">
    <property type="entry name" value="Electron Transport, Fmn-binding Protein, Chain A"/>
    <property type="match status" value="1"/>
</dbReference>